<gene>
    <name evidence="2" type="ORF">PXEA_LOCUS3398</name>
</gene>
<accession>A0A3S4ZF74</accession>
<feature type="compositionally biased region" description="Basic and acidic residues" evidence="1">
    <location>
        <begin position="128"/>
        <end position="141"/>
    </location>
</feature>
<evidence type="ECO:0000313" key="3">
    <source>
        <dbReference type="Proteomes" id="UP000784294"/>
    </source>
</evidence>
<proteinExistence type="predicted"/>
<evidence type="ECO:0000313" key="2">
    <source>
        <dbReference type="EMBL" id="VEL09958.1"/>
    </source>
</evidence>
<dbReference type="AlphaFoldDB" id="A0A3S4ZF74"/>
<dbReference type="EMBL" id="CAAALY010007677">
    <property type="protein sequence ID" value="VEL09958.1"/>
    <property type="molecule type" value="Genomic_DNA"/>
</dbReference>
<organism evidence="2 3">
    <name type="scientific">Protopolystoma xenopodis</name>
    <dbReference type="NCBI Taxonomy" id="117903"/>
    <lineage>
        <taxon>Eukaryota</taxon>
        <taxon>Metazoa</taxon>
        <taxon>Spiralia</taxon>
        <taxon>Lophotrochozoa</taxon>
        <taxon>Platyhelminthes</taxon>
        <taxon>Monogenea</taxon>
        <taxon>Polyopisthocotylea</taxon>
        <taxon>Polystomatidea</taxon>
        <taxon>Polystomatidae</taxon>
        <taxon>Protopolystoma</taxon>
    </lineage>
</organism>
<reference evidence="2" key="1">
    <citation type="submission" date="2018-11" db="EMBL/GenBank/DDBJ databases">
        <authorList>
            <consortium name="Pathogen Informatics"/>
        </authorList>
    </citation>
    <scope>NUCLEOTIDE SEQUENCE</scope>
</reference>
<evidence type="ECO:0000256" key="1">
    <source>
        <dbReference type="SAM" id="MobiDB-lite"/>
    </source>
</evidence>
<comment type="caution">
    <text evidence="2">The sequence shown here is derived from an EMBL/GenBank/DDBJ whole genome shotgun (WGS) entry which is preliminary data.</text>
</comment>
<protein>
    <submittedName>
        <fullName evidence="2">Uncharacterized protein</fullName>
    </submittedName>
</protein>
<keyword evidence="3" id="KW-1185">Reference proteome</keyword>
<dbReference type="Proteomes" id="UP000784294">
    <property type="component" value="Unassembled WGS sequence"/>
</dbReference>
<feature type="region of interest" description="Disordered" evidence="1">
    <location>
        <begin position="122"/>
        <end position="141"/>
    </location>
</feature>
<feature type="region of interest" description="Disordered" evidence="1">
    <location>
        <begin position="25"/>
        <end position="58"/>
    </location>
</feature>
<sequence length="141" mass="15688">MSLIRASSLPEEKHCDRQIKLQADVGSAASGPDGGPDSARDGLPSHALNRAGIQTQARVKSASERKMALWKRILQRSAVIGGKVELREPTWRGRALITWTTLARSKFVRWLACSIDRCRTSHKKRSAARRDSQTGRLQSDR</sequence>
<name>A0A3S4ZF74_9PLAT</name>